<dbReference type="AlphaFoldDB" id="A0A0N4XQ06"/>
<reference evidence="3" key="1">
    <citation type="submission" date="2017-02" db="UniProtKB">
        <authorList>
            <consortium name="WormBaseParasite"/>
        </authorList>
    </citation>
    <scope>IDENTIFICATION</scope>
</reference>
<evidence type="ECO:0000313" key="3">
    <source>
        <dbReference type="WBParaSite" id="NBR_0000460801-mRNA-1"/>
    </source>
</evidence>
<protein>
    <submittedName>
        <fullName evidence="3">Apple domain-containing protein</fullName>
    </submittedName>
</protein>
<evidence type="ECO:0000313" key="1">
    <source>
        <dbReference type="EMBL" id="VDL68201.1"/>
    </source>
</evidence>
<name>A0A0N4XQ06_NIPBR</name>
<dbReference type="Proteomes" id="UP000271162">
    <property type="component" value="Unassembled WGS sequence"/>
</dbReference>
<proteinExistence type="predicted"/>
<reference evidence="1 2" key="2">
    <citation type="submission" date="2018-11" db="EMBL/GenBank/DDBJ databases">
        <authorList>
            <consortium name="Pathogen Informatics"/>
        </authorList>
    </citation>
    <scope>NUCLEOTIDE SEQUENCE [LARGE SCALE GENOMIC DNA]</scope>
</reference>
<accession>A0A0N4XQ06</accession>
<dbReference type="WBParaSite" id="NBR_0000460801-mRNA-1">
    <property type="protein sequence ID" value="NBR_0000460801-mRNA-1"/>
    <property type="gene ID" value="NBR_0000460801"/>
</dbReference>
<sequence length="106" mass="12274">MCFRAQPRQQRNIAGFRSSEMSRVVLLAVLLLRCAATFVLVPYIQIDYAHYVHLAQCQAKCTEKYGVLNKRNLLDGSTEEYFDVHNTDYQESPFRRCRLAVGQVRS</sequence>
<dbReference type="EMBL" id="UYSL01009017">
    <property type="protein sequence ID" value="VDL68201.1"/>
    <property type="molecule type" value="Genomic_DNA"/>
</dbReference>
<dbReference type="STRING" id="27835.A0A0N4XQ06"/>
<organism evidence="3">
    <name type="scientific">Nippostrongylus brasiliensis</name>
    <name type="common">Rat hookworm</name>
    <dbReference type="NCBI Taxonomy" id="27835"/>
    <lineage>
        <taxon>Eukaryota</taxon>
        <taxon>Metazoa</taxon>
        <taxon>Ecdysozoa</taxon>
        <taxon>Nematoda</taxon>
        <taxon>Chromadorea</taxon>
        <taxon>Rhabditida</taxon>
        <taxon>Rhabditina</taxon>
        <taxon>Rhabditomorpha</taxon>
        <taxon>Strongyloidea</taxon>
        <taxon>Heligmosomidae</taxon>
        <taxon>Nippostrongylus</taxon>
    </lineage>
</organism>
<evidence type="ECO:0000313" key="2">
    <source>
        <dbReference type="Proteomes" id="UP000271162"/>
    </source>
</evidence>
<keyword evidence="2" id="KW-1185">Reference proteome</keyword>
<gene>
    <name evidence="1" type="ORF">NBR_LOCUS4612</name>
</gene>